<feature type="region of interest" description="Disordered" evidence="10">
    <location>
        <begin position="19"/>
        <end position="69"/>
    </location>
</feature>
<dbReference type="InterPro" id="IPR016177">
    <property type="entry name" value="DNA-bd_dom_sf"/>
</dbReference>
<dbReference type="GO" id="GO:0003677">
    <property type="term" value="F:DNA binding"/>
    <property type="evidence" value="ECO:0007669"/>
    <property type="project" value="UniProtKB-KW"/>
</dbReference>
<dbReference type="InterPro" id="IPR036443">
    <property type="entry name" value="Znf_RanBP2_sf"/>
</dbReference>
<evidence type="ECO:0000256" key="5">
    <source>
        <dbReference type="ARBA" id="ARBA00023015"/>
    </source>
</evidence>
<comment type="subcellular location">
    <subcellularLocation>
        <location evidence="1">Nucleus</location>
    </subcellularLocation>
</comment>
<keyword evidence="4" id="KW-0862">Zinc</keyword>
<feature type="domain" description="AP2/ERF" evidence="12">
    <location>
        <begin position="1432"/>
        <end position="1488"/>
    </location>
</feature>
<evidence type="ECO:0000256" key="10">
    <source>
        <dbReference type="SAM" id="MobiDB-lite"/>
    </source>
</evidence>
<evidence type="ECO:0000313" key="14">
    <source>
        <dbReference type="Proteomes" id="UP001530400"/>
    </source>
</evidence>
<evidence type="ECO:0000259" key="12">
    <source>
        <dbReference type="PROSITE" id="PS51032"/>
    </source>
</evidence>
<keyword evidence="2" id="KW-0479">Metal-binding</keyword>
<feature type="region of interest" description="Disordered" evidence="10">
    <location>
        <begin position="357"/>
        <end position="386"/>
    </location>
</feature>
<feature type="region of interest" description="Disordered" evidence="10">
    <location>
        <begin position="530"/>
        <end position="560"/>
    </location>
</feature>
<evidence type="ECO:0008006" key="15">
    <source>
        <dbReference type="Google" id="ProtNLM"/>
    </source>
</evidence>
<feature type="region of interest" description="Disordered" evidence="10">
    <location>
        <begin position="166"/>
        <end position="186"/>
    </location>
</feature>
<feature type="region of interest" description="Disordered" evidence="10">
    <location>
        <begin position="687"/>
        <end position="720"/>
    </location>
</feature>
<sequence length="1747" mass="193409">MDLAAFYADSDSMKAISNSQMEAATDKAQSLQQCSALQAPESNAAAPAAARPPSSQPSQSPPPSWNARHVPIADGTIRIIDQPANQSIQGQFIIQQQVGQHTHPYYSYNGTPIPCQAGTMSPLPQPLAQSVKHQPLLQSQQTAVNYSVNQSSSQRALQEVNDANCDARDVPPAAAGQSTAEQDVLDDEYTVAIDSSVEKESSNTDNDQEDKLMELQDLNYVTANESRDLLPPAAAVQDDDMYTETIDSSFVEKESSNTDNDQEDKLMELQDLNYVTANESRDLLPPAAAGQSTAVQDDDMYTETIDSSFVEKESSNTDSEPKDQSIELQDVNDDDPAAAEKTNAVQDEAKYTLAIDPSVEKERINTDSEPRDQLTEPQAVNDDVNDVTGREAQNVHPATTADGQTTVVQYVLDAKYTETIDSSVEKKEMSNTDSEPRHEMKELQAVNSVTNGEALNAHPVAASGQPIDAKFTETIDSFIEKESSNTDSEPIDQLMELQAVNSVTTSEAQDNTAGEATAEDAEYTEIIDSFVEKERNNTDSERRDQSIELQDGNDITDSEAPDLNHAAAAAVVQTAVQKTSSDAENTEAIDSFVEEERSNTGSEQTVVKESNADSKNCIAANEPTERYSYVSAAEEVESITGNIAIKDPSLWTCSKCSYNVNPSSKEKCSYCSADRIAGLNHSMDVQQSADSCKESKGSGTNDAGTDQMSGKSNKSPKKRQRIEEILLFGSSSDSDCDDGNIVMVDEGTKPWHCGRCSNYNTKSKFKCSNCHGWRGGKKPTKNNKKRSENMDSDEDSDAEPASQEGWVCTKCDYFDTKSKYKCSSCLGWRDGKRPTKNNKWGDDADSDEELVSQEGWACAKCDYFNARNSGNCAGCFRLKSNRSTYEEDSSEEDEETYSEYEEDADEKEKHTAWTCLKCTLVNSDTSARCSGCRAWKGGKMTPKKNKTANIGWTCIKWTHLNTKSLTKCSDCGGWKDGKRPVKKPIAEKPIELPLTQYKPLFEKGEPVYAPWWPANRKNSERSWHPGVIKDYVTLKNGPYGPVRRYAIQFDDGDELDDIDDYLIFSREDYLLSGKQDWIGVVNKLDKTSVDQWAKNVGWYEASIGGEIYVFSKLYEALKAYDNHVLARAKGKKAKRNLPDTIIGASSNARSSSLTGQVENQVNYSSRYKGVSFDKSCRKYEAYIFSNNHMKCCLGRYLLAADGAWVVDQCSQQLGHHVEVLNFANDKEYLKARKNELRERGVDCPRSEVQAYIDMNLSKGLAAVGNCLPKAKVHRYNGIQDAAAKIGHGRPKTESSSKCKYTHSSKSPRVQAQQALYKGVTFDKSNKRYKSYFSAPSASEKKNHYLGVYLLQNDAAWAIDECSRHLGFPAVNFANSSEYSKARRQEVEERGIDLPRLEVQEYIAEKVCVVVSAMGQEEVRAKPSQSTENYSSQYSGVAFDKTNNKYIGNVTYKKKSRYLGRFLLGADAARAHDMGARITNSNDIAVNFESESDYHAARDKELAERGLDVSLDEVSQTFKIQLDKFRLAVGISANGSSEKEEISTPYYETEKNVDFEFTSPVMNQISAFASSSAVEPDPATSNAIKTEQHPSNPITPVRSKLVMLNSEQTQNLRFPSGTPVWWFVGTDGDDIGMYNDGTVGSVYFEVTSRDLLYEVYSGNEPIFFAESDLGYAPHCPIFISRCLNNDGSARDLLDQGGDLLLQGSVLLCKRVGETWVYSASVRDETGTMKLLEDIESNNVVYRKETSHT</sequence>
<feature type="compositionally biased region" description="Basic and acidic residues" evidence="10">
    <location>
        <begin position="530"/>
        <end position="546"/>
    </location>
</feature>
<evidence type="ECO:0000256" key="7">
    <source>
        <dbReference type="ARBA" id="ARBA00023163"/>
    </source>
</evidence>
<dbReference type="InterPro" id="IPR001876">
    <property type="entry name" value="Znf_RanBP2"/>
</dbReference>
<dbReference type="InterPro" id="IPR001471">
    <property type="entry name" value="AP2/ERF_dom"/>
</dbReference>
<gene>
    <name evidence="13" type="ORF">ACHAWO_006267</name>
</gene>
<evidence type="ECO:0000256" key="3">
    <source>
        <dbReference type="ARBA" id="ARBA00022771"/>
    </source>
</evidence>
<evidence type="ECO:0000259" key="11">
    <source>
        <dbReference type="PROSITE" id="PS50199"/>
    </source>
</evidence>
<dbReference type="EMBL" id="JALLPJ020000453">
    <property type="protein sequence ID" value="KAL3791705.1"/>
    <property type="molecule type" value="Genomic_DNA"/>
</dbReference>
<dbReference type="SUPFAM" id="SSF54171">
    <property type="entry name" value="DNA-binding domain"/>
    <property type="match status" value="1"/>
</dbReference>
<keyword evidence="7" id="KW-0804">Transcription</keyword>
<keyword evidence="3 9" id="KW-0863">Zinc-finger</keyword>
<feature type="compositionally biased region" description="Polar residues" evidence="10">
    <location>
        <begin position="697"/>
        <end position="713"/>
    </location>
</feature>
<keyword evidence="6" id="KW-0238">DNA-binding</keyword>
<dbReference type="PROSITE" id="PS50199">
    <property type="entry name" value="ZF_RANBP2_2"/>
    <property type="match status" value="2"/>
</dbReference>
<feature type="region of interest" description="Disordered" evidence="10">
    <location>
        <begin position="279"/>
        <end position="300"/>
    </location>
</feature>
<dbReference type="Gene3D" id="2.30.30.380">
    <property type="entry name" value="Zn-finger domain of Sec23/24"/>
    <property type="match status" value="1"/>
</dbReference>
<reference evidence="13 14" key="1">
    <citation type="submission" date="2024-10" db="EMBL/GenBank/DDBJ databases">
        <title>Updated reference genomes for cyclostephanoid diatoms.</title>
        <authorList>
            <person name="Roberts W.R."/>
            <person name="Alverson A.J."/>
        </authorList>
    </citation>
    <scope>NUCLEOTIDE SEQUENCE [LARGE SCALE GENOMIC DNA]</scope>
    <source>
        <strain evidence="13 14">AJA010-31</strain>
    </source>
</reference>
<evidence type="ECO:0000256" key="9">
    <source>
        <dbReference type="PROSITE-ProRule" id="PRU00322"/>
    </source>
</evidence>
<dbReference type="Proteomes" id="UP001530400">
    <property type="component" value="Unassembled WGS sequence"/>
</dbReference>
<feature type="domain" description="RanBP2-type" evidence="11">
    <location>
        <begin position="907"/>
        <end position="938"/>
    </location>
</feature>
<feature type="compositionally biased region" description="Basic and acidic residues" evidence="10">
    <location>
        <begin position="358"/>
        <end position="374"/>
    </location>
</feature>
<protein>
    <recommendedName>
        <fullName evidence="15">Calmodulin</fullName>
    </recommendedName>
</protein>
<evidence type="ECO:0000256" key="6">
    <source>
        <dbReference type="ARBA" id="ARBA00023125"/>
    </source>
</evidence>
<evidence type="ECO:0000256" key="2">
    <source>
        <dbReference type="ARBA" id="ARBA00022723"/>
    </source>
</evidence>
<keyword evidence="8" id="KW-0539">Nucleus</keyword>
<dbReference type="SUPFAM" id="SSF90209">
    <property type="entry name" value="Ran binding protein zinc finger-like"/>
    <property type="match status" value="1"/>
</dbReference>
<organism evidence="13 14">
    <name type="scientific">Cyclotella atomus</name>
    <dbReference type="NCBI Taxonomy" id="382360"/>
    <lineage>
        <taxon>Eukaryota</taxon>
        <taxon>Sar</taxon>
        <taxon>Stramenopiles</taxon>
        <taxon>Ochrophyta</taxon>
        <taxon>Bacillariophyta</taxon>
        <taxon>Coscinodiscophyceae</taxon>
        <taxon>Thalassiosirophycidae</taxon>
        <taxon>Stephanodiscales</taxon>
        <taxon>Stephanodiscaceae</taxon>
        <taxon>Cyclotella</taxon>
    </lineage>
</organism>
<dbReference type="GO" id="GO:0008270">
    <property type="term" value="F:zinc ion binding"/>
    <property type="evidence" value="ECO:0007669"/>
    <property type="project" value="UniProtKB-KW"/>
</dbReference>
<evidence type="ECO:0000256" key="8">
    <source>
        <dbReference type="ARBA" id="ARBA00023242"/>
    </source>
</evidence>
<comment type="caution">
    <text evidence="13">The sequence shown here is derived from an EMBL/GenBank/DDBJ whole genome shotgun (WGS) entry which is preliminary data.</text>
</comment>
<feature type="region of interest" description="Disordered" evidence="10">
    <location>
        <begin position="776"/>
        <end position="800"/>
    </location>
</feature>
<dbReference type="GO" id="GO:0005634">
    <property type="term" value="C:nucleus"/>
    <property type="evidence" value="ECO:0007669"/>
    <property type="project" value="UniProtKB-SubCell"/>
</dbReference>
<dbReference type="PROSITE" id="PS01358">
    <property type="entry name" value="ZF_RANBP2_1"/>
    <property type="match status" value="3"/>
</dbReference>
<name>A0ABD3PUH4_9STRA</name>
<keyword evidence="5" id="KW-0805">Transcription regulation</keyword>
<proteinExistence type="predicted"/>
<feature type="compositionally biased region" description="Low complexity" evidence="10">
    <location>
        <begin position="28"/>
        <end position="58"/>
    </location>
</feature>
<keyword evidence="14" id="KW-1185">Reference proteome</keyword>
<accession>A0ABD3PUH4</accession>
<dbReference type="PROSITE" id="PS51032">
    <property type="entry name" value="AP2_ERF"/>
    <property type="match status" value="1"/>
</dbReference>
<evidence type="ECO:0000256" key="1">
    <source>
        <dbReference type="ARBA" id="ARBA00004123"/>
    </source>
</evidence>
<dbReference type="SMART" id="SM00547">
    <property type="entry name" value="ZnF_RBZ"/>
    <property type="match status" value="6"/>
</dbReference>
<feature type="domain" description="RanBP2-type" evidence="11">
    <location>
        <begin position="745"/>
        <end position="776"/>
    </location>
</feature>
<evidence type="ECO:0000313" key="13">
    <source>
        <dbReference type="EMBL" id="KAL3791705.1"/>
    </source>
</evidence>
<evidence type="ECO:0000256" key="4">
    <source>
        <dbReference type="ARBA" id="ARBA00022833"/>
    </source>
</evidence>